<keyword evidence="2" id="KW-1185">Reference proteome</keyword>
<reference evidence="1" key="3">
    <citation type="journal article" date="2017" name="Nature">
        <title>Genome sequence of the progenitor of the wheat D genome Aegilops tauschii.</title>
        <authorList>
            <person name="Luo M.C."/>
            <person name="Gu Y.Q."/>
            <person name="Puiu D."/>
            <person name="Wang H."/>
            <person name="Twardziok S.O."/>
            <person name="Deal K.R."/>
            <person name="Huo N."/>
            <person name="Zhu T."/>
            <person name="Wang L."/>
            <person name="Wang Y."/>
            <person name="McGuire P.E."/>
            <person name="Liu S."/>
            <person name="Long H."/>
            <person name="Ramasamy R.K."/>
            <person name="Rodriguez J.C."/>
            <person name="Van S.L."/>
            <person name="Yuan L."/>
            <person name="Wang Z."/>
            <person name="Xia Z."/>
            <person name="Xiao L."/>
            <person name="Anderson O.D."/>
            <person name="Ouyang S."/>
            <person name="Liang Y."/>
            <person name="Zimin A.V."/>
            <person name="Pertea G."/>
            <person name="Qi P."/>
            <person name="Bennetzen J.L."/>
            <person name="Dai X."/>
            <person name="Dawson M.W."/>
            <person name="Muller H.G."/>
            <person name="Kugler K."/>
            <person name="Rivarola-Duarte L."/>
            <person name="Spannagl M."/>
            <person name="Mayer K.F.X."/>
            <person name="Lu F.H."/>
            <person name="Bevan M.W."/>
            <person name="Leroy P."/>
            <person name="Li P."/>
            <person name="You F.M."/>
            <person name="Sun Q."/>
            <person name="Liu Z."/>
            <person name="Lyons E."/>
            <person name="Wicker T."/>
            <person name="Salzberg S.L."/>
            <person name="Devos K.M."/>
            <person name="Dvorak J."/>
        </authorList>
    </citation>
    <scope>NUCLEOTIDE SEQUENCE [LARGE SCALE GENOMIC DNA]</scope>
    <source>
        <strain evidence="1">cv. AL8/78</strain>
    </source>
</reference>
<proteinExistence type="predicted"/>
<dbReference type="AlphaFoldDB" id="A0A452ZTL9"/>
<dbReference type="Gramene" id="AET1Gv20911700.1">
    <property type="protein sequence ID" value="AET1Gv20911700.1"/>
    <property type="gene ID" value="AET1Gv20911700"/>
</dbReference>
<sequence>MAMLMACARCSSPDSSALRPEERCDLRQRDERAALAKRHAVDVKRLTNARARKAGRVRGRLAWLPLPDQSSSPPSWQSLL</sequence>
<dbReference type="Proteomes" id="UP000015105">
    <property type="component" value="Chromosome 1D"/>
</dbReference>
<reference evidence="1" key="5">
    <citation type="journal article" date="2021" name="G3 (Bethesda)">
        <title>Aegilops tauschii genome assembly Aet v5.0 features greater sequence contiguity and improved annotation.</title>
        <authorList>
            <person name="Wang L."/>
            <person name="Zhu T."/>
            <person name="Rodriguez J.C."/>
            <person name="Deal K.R."/>
            <person name="Dubcovsky J."/>
            <person name="McGuire P.E."/>
            <person name="Lux T."/>
            <person name="Spannagl M."/>
            <person name="Mayer K.F.X."/>
            <person name="Baldrich P."/>
            <person name="Meyers B.C."/>
            <person name="Huo N."/>
            <person name="Gu Y.Q."/>
            <person name="Zhou H."/>
            <person name="Devos K.M."/>
            <person name="Bennetzen J.L."/>
            <person name="Unver T."/>
            <person name="Budak H."/>
            <person name="Gulick P.J."/>
            <person name="Galiba G."/>
            <person name="Kalapos B."/>
            <person name="Nelson D.R."/>
            <person name="Li P."/>
            <person name="You F.M."/>
            <person name="Luo M.C."/>
            <person name="Dvorak J."/>
        </authorList>
    </citation>
    <scope>NUCLEOTIDE SEQUENCE [LARGE SCALE GENOMIC DNA]</scope>
    <source>
        <strain evidence="1">cv. AL8/78</strain>
    </source>
</reference>
<reference evidence="2" key="2">
    <citation type="journal article" date="2017" name="Nat. Plants">
        <title>The Aegilops tauschii genome reveals multiple impacts of transposons.</title>
        <authorList>
            <person name="Zhao G."/>
            <person name="Zou C."/>
            <person name="Li K."/>
            <person name="Wang K."/>
            <person name="Li T."/>
            <person name="Gao L."/>
            <person name="Zhang X."/>
            <person name="Wang H."/>
            <person name="Yang Z."/>
            <person name="Liu X."/>
            <person name="Jiang W."/>
            <person name="Mao L."/>
            <person name="Kong X."/>
            <person name="Jiao Y."/>
            <person name="Jia J."/>
        </authorList>
    </citation>
    <scope>NUCLEOTIDE SEQUENCE [LARGE SCALE GENOMIC DNA]</scope>
    <source>
        <strain evidence="2">cv. AL8/78</strain>
    </source>
</reference>
<evidence type="ECO:0000313" key="1">
    <source>
        <dbReference type="EnsemblPlants" id="AET1Gv20911700.1"/>
    </source>
</evidence>
<dbReference type="EnsemblPlants" id="AET1Gv20911700.1">
    <property type="protein sequence ID" value="AET1Gv20911700.1"/>
    <property type="gene ID" value="AET1Gv20911700"/>
</dbReference>
<evidence type="ECO:0000313" key="2">
    <source>
        <dbReference type="Proteomes" id="UP000015105"/>
    </source>
</evidence>
<name>A0A452ZTL9_AEGTS</name>
<reference evidence="1" key="4">
    <citation type="submission" date="2019-03" db="UniProtKB">
        <authorList>
            <consortium name="EnsemblPlants"/>
        </authorList>
    </citation>
    <scope>IDENTIFICATION</scope>
</reference>
<accession>A0A452ZTL9</accession>
<organism evidence="1 2">
    <name type="scientific">Aegilops tauschii subsp. strangulata</name>
    <name type="common">Goatgrass</name>
    <dbReference type="NCBI Taxonomy" id="200361"/>
    <lineage>
        <taxon>Eukaryota</taxon>
        <taxon>Viridiplantae</taxon>
        <taxon>Streptophyta</taxon>
        <taxon>Embryophyta</taxon>
        <taxon>Tracheophyta</taxon>
        <taxon>Spermatophyta</taxon>
        <taxon>Magnoliopsida</taxon>
        <taxon>Liliopsida</taxon>
        <taxon>Poales</taxon>
        <taxon>Poaceae</taxon>
        <taxon>BOP clade</taxon>
        <taxon>Pooideae</taxon>
        <taxon>Triticodae</taxon>
        <taxon>Triticeae</taxon>
        <taxon>Triticinae</taxon>
        <taxon>Aegilops</taxon>
    </lineage>
</organism>
<reference evidence="2" key="1">
    <citation type="journal article" date="2014" name="Science">
        <title>Ancient hybridizations among the ancestral genomes of bread wheat.</title>
        <authorList>
            <consortium name="International Wheat Genome Sequencing Consortium,"/>
            <person name="Marcussen T."/>
            <person name="Sandve S.R."/>
            <person name="Heier L."/>
            <person name="Spannagl M."/>
            <person name="Pfeifer M."/>
            <person name="Jakobsen K.S."/>
            <person name="Wulff B.B."/>
            <person name="Steuernagel B."/>
            <person name="Mayer K.F."/>
            <person name="Olsen O.A."/>
        </authorList>
    </citation>
    <scope>NUCLEOTIDE SEQUENCE [LARGE SCALE GENOMIC DNA]</scope>
    <source>
        <strain evidence="2">cv. AL8/78</strain>
    </source>
</reference>
<protein>
    <submittedName>
        <fullName evidence="1">Uncharacterized protein</fullName>
    </submittedName>
</protein>